<evidence type="ECO:0000256" key="9">
    <source>
        <dbReference type="ARBA" id="ARBA00022701"/>
    </source>
</evidence>
<feature type="region of interest" description="Disordered" evidence="20">
    <location>
        <begin position="258"/>
        <end position="321"/>
    </location>
</feature>
<dbReference type="GO" id="GO:0044732">
    <property type="term" value="C:mitotic spindle pole body"/>
    <property type="evidence" value="ECO:0007669"/>
    <property type="project" value="TreeGrafter"/>
</dbReference>
<evidence type="ECO:0000256" key="14">
    <source>
        <dbReference type="ARBA" id="ARBA00023242"/>
    </source>
</evidence>
<keyword evidence="14" id="KW-0539">Nucleus</keyword>
<evidence type="ECO:0000256" key="16">
    <source>
        <dbReference type="ARBA" id="ARBA00023328"/>
    </source>
</evidence>
<keyword evidence="9" id="KW-0493">Microtubule</keyword>
<keyword evidence="11" id="KW-0159">Chromosome partition</keyword>
<dbReference type="GO" id="GO:0042729">
    <property type="term" value="C:DASH complex"/>
    <property type="evidence" value="ECO:0007669"/>
    <property type="project" value="InterPro"/>
</dbReference>
<keyword evidence="8" id="KW-0132">Cell division</keyword>
<evidence type="ECO:0000256" key="2">
    <source>
        <dbReference type="ARBA" id="ARBA00004186"/>
    </source>
</evidence>
<evidence type="ECO:0000256" key="1">
    <source>
        <dbReference type="ARBA" id="ARBA00004123"/>
    </source>
</evidence>
<dbReference type="AlphaFoldDB" id="A0A9P8PWJ7"/>
<evidence type="ECO:0000256" key="15">
    <source>
        <dbReference type="ARBA" id="ARBA00023306"/>
    </source>
</evidence>
<feature type="compositionally biased region" description="Polar residues" evidence="20">
    <location>
        <begin position="121"/>
        <end position="135"/>
    </location>
</feature>
<comment type="subcellular location">
    <subcellularLocation>
        <location evidence="3">Chromosome</location>
        <location evidence="3">Centromere</location>
        <location evidence="3">Kinetochore</location>
    </subcellularLocation>
    <subcellularLocation>
        <location evidence="2">Cytoplasm</location>
        <location evidence="2">Cytoskeleton</location>
        <location evidence="2">Spindle</location>
    </subcellularLocation>
    <subcellularLocation>
        <location evidence="1">Nucleus</location>
    </subcellularLocation>
</comment>
<keyword evidence="10" id="KW-0498">Mitosis</keyword>
<dbReference type="GO" id="GO:0072686">
    <property type="term" value="C:mitotic spindle"/>
    <property type="evidence" value="ECO:0007669"/>
    <property type="project" value="InterPro"/>
</dbReference>
<evidence type="ECO:0000256" key="3">
    <source>
        <dbReference type="ARBA" id="ARBA00004629"/>
    </source>
</evidence>
<evidence type="ECO:0000256" key="12">
    <source>
        <dbReference type="ARBA" id="ARBA00022838"/>
    </source>
</evidence>
<keyword evidence="13" id="KW-0206">Cytoskeleton</keyword>
<dbReference type="GO" id="GO:0051301">
    <property type="term" value="P:cell division"/>
    <property type="evidence" value="ECO:0007669"/>
    <property type="project" value="UniProtKB-KW"/>
</dbReference>
<dbReference type="EMBL" id="JAEUBF010000264">
    <property type="protein sequence ID" value="KAH3679661.1"/>
    <property type="molecule type" value="Genomic_DNA"/>
</dbReference>
<feature type="region of interest" description="Disordered" evidence="20">
    <location>
        <begin position="120"/>
        <end position="139"/>
    </location>
</feature>
<evidence type="ECO:0000256" key="17">
    <source>
        <dbReference type="ARBA" id="ARBA00029735"/>
    </source>
</evidence>
<evidence type="ECO:0000256" key="10">
    <source>
        <dbReference type="ARBA" id="ARBA00022776"/>
    </source>
</evidence>
<evidence type="ECO:0000256" key="20">
    <source>
        <dbReference type="SAM" id="MobiDB-lite"/>
    </source>
</evidence>
<keyword evidence="22" id="KW-1185">Reference proteome</keyword>
<feature type="compositionally biased region" description="Polar residues" evidence="20">
    <location>
        <begin position="301"/>
        <end position="318"/>
    </location>
</feature>
<keyword evidence="6" id="KW-0158">Chromosome</keyword>
<reference evidence="21" key="1">
    <citation type="journal article" date="2021" name="Open Biol.">
        <title>Shared evolutionary footprints suggest mitochondrial oxidative damage underlies multiple complex I losses in fungi.</title>
        <authorList>
            <person name="Schikora-Tamarit M.A."/>
            <person name="Marcet-Houben M."/>
            <person name="Nosek J."/>
            <person name="Gabaldon T."/>
        </authorList>
    </citation>
    <scope>NUCLEOTIDE SEQUENCE</scope>
    <source>
        <strain evidence="21">CBS6341</strain>
    </source>
</reference>
<dbReference type="Proteomes" id="UP000769528">
    <property type="component" value="Unassembled WGS sequence"/>
</dbReference>
<comment type="similarity">
    <text evidence="4">Belongs to the DASH complex ASK1 family.</text>
</comment>
<dbReference type="PANTHER" id="PTHR28200:SF1">
    <property type="entry name" value="DASH COMPLEX SUBUNIT ASK1"/>
    <property type="match status" value="1"/>
</dbReference>
<feature type="region of interest" description="Disordered" evidence="20">
    <location>
        <begin position="187"/>
        <end position="226"/>
    </location>
</feature>
<gene>
    <name evidence="21" type="ORF">WICMUC_000801</name>
</gene>
<dbReference type="Pfam" id="PF08655">
    <property type="entry name" value="DASH_Ask1"/>
    <property type="match status" value="1"/>
</dbReference>
<evidence type="ECO:0000256" key="7">
    <source>
        <dbReference type="ARBA" id="ARBA00022490"/>
    </source>
</evidence>
<feature type="compositionally biased region" description="Low complexity" evidence="20">
    <location>
        <begin position="207"/>
        <end position="225"/>
    </location>
</feature>
<evidence type="ECO:0000256" key="4">
    <source>
        <dbReference type="ARBA" id="ARBA00010731"/>
    </source>
</evidence>
<reference evidence="21" key="2">
    <citation type="submission" date="2021-01" db="EMBL/GenBank/DDBJ databases">
        <authorList>
            <person name="Schikora-Tamarit M.A."/>
        </authorList>
    </citation>
    <scope>NUCLEOTIDE SEQUENCE</scope>
    <source>
        <strain evidence="21">CBS6341</strain>
    </source>
</reference>
<evidence type="ECO:0000313" key="22">
    <source>
        <dbReference type="Proteomes" id="UP000769528"/>
    </source>
</evidence>
<evidence type="ECO:0000256" key="6">
    <source>
        <dbReference type="ARBA" id="ARBA00022454"/>
    </source>
</evidence>
<name>A0A9P8PWJ7_9ASCO</name>
<proteinExistence type="inferred from homology"/>
<dbReference type="GO" id="GO:0005874">
    <property type="term" value="C:microtubule"/>
    <property type="evidence" value="ECO:0007669"/>
    <property type="project" value="UniProtKB-KW"/>
</dbReference>
<dbReference type="InterPro" id="IPR013964">
    <property type="entry name" value="DASH_Ask1"/>
</dbReference>
<keyword evidence="7" id="KW-0963">Cytoplasm</keyword>
<evidence type="ECO:0000313" key="21">
    <source>
        <dbReference type="EMBL" id="KAH3679661.1"/>
    </source>
</evidence>
<evidence type="ECO:0000256" key="5">
    <source>
        <dbReference type="ARBA" id="ARBA00014520"/>
    </source>
</evidence>
<sequence length="419" mass="47691">MHRKSVLPSNLVTSNSSRRKSVFTSSINATGLNEASSQAIELERLEQEITLTLQHIDKSFAKSHKIINEKLIPIVNKYHSNSKRIWQGVNFWKNFLENSANVELKGYEEAVKYQQELDGDVSNNKLPVSNQNTVGNSQESEELLNESLSPVKIDQEFLESTNHTTINQFQKRYQTNFNPIMPAIQSSQRPLSTNQNLDFDTTDSILPSLPQIDQSQSQPPTQTETQSHDFLIHEGPDINYKVSVTPKKTKRQYGFVNSVTPKNKKRKSMIAQKYDSSPFEIETPKLHSDVRFSPTKPKTPEPSQVSDQNKDGQTQRFPNTPKYKVQKIVDDSVDISIPETVNFKNQVIKRTPTRDVAKTIVQEILTNVSGIDDSTMEKNQFNTALEISEDTEQNKDVGFDEFLDKPVKTKGKDLDWSDE</sequence>
<comment type="caution">
    <text evidence="21">The sequence shown here is derived from an EMBL/GenBank/DDBJ whole genome shotgun (WGS) entry which is preliminary data.</text>
</comment>
<accession>A0A9P8PWJ7</accession>
<dbReference type="GO" id="GO:0008608">
    <property type="term" value="P:attachment of spindle microtubules to kinetochore"/>
    <property type="evidence" value="ECO:0007669"/>
    <property type="project" value="InterPro"/>
</dbReference>
<evidence type="ECO:0000256" key="11">
    <source>
        <dbReference type="ARBA" id="ARBA00022829"/>
    </source>
</evidence>
<comment type="subunit">
    <text evidence="19">Component of the DASH complex consisting of ASK1, DAD1, DAD2, DAD3, DAD4, DAM1, DUO1, HSK3, SPC19 and SPC34, with a stoichiometry of one copy of each subunit per complex. Multiple DASH complexes oligomerize to form a ring that encircles spindle microtubules and organizes the rod-like NDC80 complexes of the outer kinetochore. DASH complex oligomerization strengthens microtubule attachments. On cytoplasmic microtubules, DASH complexes appear to form patches instead of rings.</text>
</comment>
<evidence type="ECO:0000256" key="8">
    <source>
        <dbReference type="ARBA" id="ARBA00022618"/>
    </source>
</evidence>
<evidence type="ECO:0000256" key="18">
    <source>
        <dbReference type="ARBA" id="ARBA00029932"/>
    </source>
</evidence>
<dbReference type="PANTHER" id="PTHR28200">
    <property type="entry name" value="DASH COMPLEX SUBUNIT ASK1"/>
    <property type="match status" value="1"/>
</dbReference>
<dbReference type="OrthoDB" id="5573898at2759"/>
<keyword evidence="12" id="KW-0995">Kinetochore</keyword>
<organism evidence="21 22">
    <name type="scientific">Wickerhamomyces mucosus</name>
    <dbReference type="NCBI Taxonomy" id="1378264"/>
    <lineage>
        <taxon>Eukaryota</taxon>
        <taxon>Fungi</taxon>
        <taxon>Dikarya</taxon>
        <taxon>Ascomycota</taxon>
        <taxon>Saccharomycotina</taxon>
        <taxon>Saccharomycetes</taxon>
        <taxon>Phaffomycetales</taxon>
        <taxon>Wickerhamomycetaceae</taxon>
        <taxon>Wickerhamomyces</taxon>
    </lineage>
</organism>
<keyword evidence="16" id="KW-0137">Centromere</keyword>
<evidence type="ECO:0000256" key="19">
    <source>
        <dbReference type="ARBA" id="ARBA00046633"/>
    </source>
</evidence>
<protein>
    <recommendedName>
        <fullName evidence="5">DASH complex subunit ASK1</fullName>
    </recommendedName>
    <alternativeName>
        <fullName evidence="18">Associated with spindles and kinetochores protein 1</fullName>
    </alternativeName>
    <alternativeName>
        <fullName evidence="17">Outer kinetochore protein ASK1</fullName>
    </alternativeName>
</protein>
<keyword evidence="15" id="KW-0131">Cell cycle</keyword>
<feature type="compositionally biased region" description="Polar residues" evidence="20">
    <location>
        <begin position="187"/>
        <end position="205"/>
    </location>
</feature>
<evidence type="ECO:0000256" key="13">
    <source>
        <dbReference type="ARBA" id="ARBA00023212"/>
    </source>
</evidence>